<dbReference type="Pfam" id="PF06242">
    <property type="entry name" value="TrcR"/>
    <property type="match status" value="1"/>
</dbReference>
<organism evidence="2 3">
    <name type="scientific">Hyphomicrobium facile</name>
    <dbReference type="NCBI Taxonomy" id="51670"/>
    <lineage>
        <taxon>Bacteria</taxon>
        <taxon>Pseudomonadati</taxon>
        <taxon>Pseudomonadota</taxon>
        <taxon>Alphaproteobacteria</taxon>
        <taxon>Hyphomicrobiales</taxon>
        <taxon>Hyphomicrobiaceae</taxon>
        <taxon>Hyphomicrobium</taxon>
    </lineage>
</organism>
<keyword evidence="3" id="KW-1185">Reference proteome</keyword>
<dbReference type="STRING" id="51670.SAMN04488557_2619"/>
<proteinExistence type="predicted"/>
<dbReference type="Proteomes" id="UP000199423">
    <property type="component" value="Unassembled WGS sequence"/>
</dbReference>
<accession>A0A1I7NLX3</accession>
<feature type="region of interest" description="Disordered" evidence="1">
    <location>
        <begin position="174"/>
        <end position="224"/>
    </location>
</feature>
<dbReference type="OrthoDB" id="9789843at2"/>
<dbReference type="InterPro" id="IPR010421">
    <property type="entry name" value="TrcR"/>
</dbReference>
<protein>
    <recommendedName>
        <fullName evidence="4">Cytoplasmic protein</fullName>
    </recommendedName>
</protein>
<feature type="compositionally biased region" description="Basic and acidic residues" evidence="1">
    <location>
        <begin position="174"/>
        <end position="191"/>
    </location>
</feature>
<dbReference type="EMBL" id="FPCH01000002">
    <property type="protein sequence ID" value="SFV35600.1"/>
    <property type="molecule type" value="Genomic_DNA"/>
</dbReference>
<evidence type="ECO:0000313" key="3">
    <source>
        <dbReference type="Proteomes" id="UP000199423"/>
    </source>
</evidence>
<name>A0A1I7NLX3_9HYPH</name>
<evidence type="ECO:0000256" key="1">
    <source>
        <dbReference type="SAM" id="MobiDB-lite"/>
    </source>
</evidence>
<dbReference type="RefSeq" id="WP_092868069.1">
    <property type="nucleotide sequence ID" value="NZ_FPCH01000002.1"/>
</dbReference>
<sequence>MSDRRPLMPKATAVWLVENTALSFDQIAEFCGLHPLEVKGIADGEVAQGIKGMDPVTNGQLTREEIARAEKDGKYKLHLAESKVQLPPLPQTRKGPRYTPVSRRHDRPNAVLWILRNHPELKDSQIMRLVGTTKPTIAQIRDRTHWNSAQLTPQDPVTLGLCSQVDLDAEVKKAARRTGGDRKEAGDEEKAGTLLPTSETTARAEILTPKGPAEAAEETPEQEQARVLAKLKGMTPKEEAQEDE</sequence>
<dbReference type="AlphaFoldDB" id="A0A1I7NLX3"/>
<evidence type="ECO:0008006" key="4">
    <source>
        <dbReference type="Google" id="ProtNLM"/>
    </source>
</evidence>
<reference evidence="3" key="1">
    <citation type="submission" date="2016-10" db="EMBL/GenBank/DDBJ databases">
        <authorList>
            <person name="Varghese N."/>
            <person name="Submissions S."/>
        </authorList>
    </citation>
    <scope>NUCLEOTIDE SEQUENCE [LARGE SCALE GENOMIC DNA]</scope>
    <source>
        <strain evidence="3">DSM 1565</strain>
    </source>
</reference>
<gene>
    <name evidence="2" type="ORF">SAMN04488557_2619</name>
</gene>
<evidence type="ECO:0000313" key="2">
    <source>
        <dbReference type="EMBL" id="SFV35600.1"/>
    </source>
</evidence>